<organism evidence="1 2">
    <name type="scientific">Pleuronectes platessa</name>
    <name type="common">European plaice</name>
    <dbReference type="NCBI Taxonomy" id="8262"/>
    <lineage>
        <taxon>Eukaryota</taxon>
        <taxon>Metazoa</taxon>
        <taxon>Chordata</taxon>
        <taxon>Craniata</taxon>
        <taxon>Vertebrata</taxon>
        <taxon>Euteleostomi</taxon>
        <taxon>Actinopterygii</taxon>
        <taxon>Neopterygii</taxon>
        <taxon>Teleostei</taxon>
        <taxon>Neoteleostei</taxon>
        <taxon>Acanthomorphata</taxon>
        <taxon>Carangaria</taxon>
        <taxon>Pleuronectiformes</taxon>
        <taxon>Pleuronectoidei</taxon>
        <taxon>Pleuronectidae</taxon>
        <taxon>Pleuronectes</taxon>
    </lineage>
</organism>
<reference evidence="1" key="1">
    <citation type="submission" date="2020-03" db="EMBL/GenBank/DDBJ databases">
        <authorList>
            <person name="Weist P."/>
        </authorList>
    </citation>
    <scope>NUCLEOTIDE SEQUENCE</scope>
</reference>
<evidence type="ECO:0000313" key="1">
    <source>
        <dbReference type="EMBL" id="CAB1439879.1"/>
    </source>
</evidence>
<dbReference type="AlphaFoldDB" id="A0A9N7UZ96"/>
<evidence type="ECO:0000313" key="2">
    <source>
        <dbReference type="Proteomes" id="UP001153269"/>
    </source>
</evidence>
<proteinExistence type="predicted"/>
<dbReference type="EMBL" id="CADEAL010002350">
    <property type="protein sequence ID" value="CAB1439879.1"/>
    <property type="molecule type" value="Genomic_DNA"/>
</dbReference>
<comment type="caution">
    <text evidence="1">The sequence shown here is derived from an EMBL/GenBank/DDBJ whole genome shotgun (WGS) entry which is preliminary data.</text>
</comment>
<dbReference type="Proteomes" id="UP001153269">
    <property type="component" value="Unassembled WGS sequence"/>
</dbReference>
<gene>
    <name evidence="1" type="ORF">PLEPLA_LOCUS27642</name>
</gene>
<name>A0A9N7UZ96_PLEPL</name>
<protein>
    <submittedName>
        <fullName evidence="1">Uncharacterized protein</fullName>
    </submittedName>
</protein>
<keyword evidence="2" id="KW-1185">Reference proteome</keyword>
<sequence>MAVKSAHLRLRACGPLLCWRRWRGRALAQQFNSLLLRATITCGTIYLLQRAVWITMHQCCLTDFIPEIQPHSGLSNLSMLHKLSSKIWSQNPHLDILIFSPFLLNPNCYNLNKKQKT</sequence>
<accession>A0A9N7UZ96</accession>